<accession>A0ABW5D840</accession>
<evidence type="ECO:0000313" key="6">
    <source>
        <dbReference type="Proteomes" id="UP001597375"/>
    </source>
</evidence>
<evidence type="ECO:0000313" key="5">
    <source>
        <dbReference type="EMBL" id="MFD2255850.1"/>
    </source>
</evidence>
<proteinExistence type="inferred from homology"/>
<keyword evidence="2 5" id="KW-0328">Glycosyltransferase</keyword>
<dbReference type="PANTHER" id="PTHR43179">
    <property type="entry name" value="RHAMNOSYLTRANSFERASE WBBL"/>
    <property type="match status" value="1"/>
</dbReference>
<sequence>MSLTNHSPKSESLRNKINVTAVFVTMNRSAIAVTCLKKLFKQTRPPERVIVFNNASTDNTLAALTSFQQGHPEFLTILDSPDNLGNAGGMERLMDRAFHEGADAVWILDDDSWPEIDALSELLQGELAADSVRSSRVIDPTTGYLSWPMQVTRGRSWGLLEADDPLPEGDCFRIRRSWLGALIPKSVYNAVGPINGKLFLRGEDEDYPRRIEKAGYQVFLLPKSVLHHPPAGRLHRWSALGQEIVLESGLSGDKLYYRLRNAWWIEKQNSGTLRAFFDALLYGAALVKWEGFSGKWTGIWAEAMKDMLSDRLGKRSDPK</sequence>
<gene>
    <name evidence="5" type="ORF">ACFSSA_04100</name>
</gene>
<dbReference type="Proteomes" id="UP001597375">
    <property type="component" value="Unassembled WGS sequence"/>
</dbReference>
<dbReference type="SUPFAM" id="SSF53448">
    <property type="entry name" value="Nucleotide-diphospho-sugar transferases"/>
    <property type="match status" value="1"/>
</dbReference>
<organism evidence="5 6">
    <name type="scientific">Luteolibacter algae</name>
    <dbReference type="NCBI Taxonomy" id="454151"/>
    <lineage>
        <taxon>Bacteria</taxon>
        <taxon>Pseudomonadati</taxon>
        <taxon>Verrucomicrobiota</taxon>
        <taxon>Verrucomicrobiia</taxon>
        <taxon>Verrucomicrobiales</taxon>
        <taxon>Verrucomicrobiaceae</taxon>
        <taxon>Luteolibacter</taxon>
    </lineage>
</organism>
<protein>
    <submittedName>
        <fullName evidence="5">Glycosyltransferase</fullName>
        <ecNumber evidence="5">2.4.-.-</ecNumber>
    </submittedName>
</protein>
<dbReference type="InterPro" id="IPR001173">
    <property type="entry name" value="Glyco_trans_2-like"/>
</dbReference>
<comment type="caution">
    <text evidence="5">The sequence shown here is derived from an EMBL/GenBank/DDBJ whole genome shotgun (WGS) entry which is preliminary data.</text>
</comment>
<evidence type="ECO:0000256" key="1">
    <source>
        <dbReference type="ARBA" id="ARBA00006739"/>
    </source>
</evidence>
<evidence type="ECO:0000256" key="2">
    <source>
        <dbReference type="ARBA" id="ARBA00022676"/>
    </source>
</evidence>
<keyword evidence="6" id="KW-1185">Reference proteome</keyword>
<dbReference type="PANTHER" id="PTHR43179:SF12">
    <property type="entry name" value="GALACTOFURANOSYLTRANSFERASE GLFT2"/>
    <property type="match status" value="1"/>
</dbReference>
<dbReference type="EC" id="2.4.-.-" evidence="5"/>
<dbReference type="EMBL" id="JBHUIT010000002">
    <property type="protein sequence ID" value="MFD2255850.1"/>
    <property type="molecule type" value="Genomic_DNA"/>
</dbReference>
<evidence type="ECO:0000259" key="4">
    <source>
        <dbReference type="Pfam" id="PF00535"/>
    </source>
</evidence>
<dbReference type="RefSeq" id="WP_386818564.1">
    <property type="nucleotide sequence ID" value="NZ_JBHUIT010000002.1"/>
</dbReference>
<dbReference type="Gene3D" id="3.90.550.10">
    <property type="entry name" value="Spore Coat Polysaccharide Biosynthesis Protein SpsA, Chain A"/>
    <property type="match status" value="1"/>
</dbReference>
<dbReference type="InterPro" id="IPR029044">
    <property type="entry name" value="Nucleotide-diphossugar_trans"/>
</dbReference>
<dbReference type="Pfam" id="PF00535">
    <property type="entry name" value="Glycos_transf_2"/>
    <property type="match status" value="1"/>
</dbReference>
<feature type="domain" description="Glycosyltransferase 2-like" evidence="4">
    <location>
        <begin position="22"/>
        <end position="124"/>
    </location>
</feature>
<reference evidence="6" key="1">
    <citation type="journal article" date="2019" name="Int. J. Syst. Evol. Microbiol.">
        <title>The Global Catalogue of Microorganisms (GCM) 10K type strain sequencing project: providing services to taxonomists for standard genome sequencing and annotation.</title>
        <authorList>
            <consortium name="The Broad Institute Genomics Platform"/>
            <consortium name="The Broad Institute Genome Sequencing Center for Infectious Disease"/>
            <person name="Wu L."/>
            <person name="Ma J."/>
        </authorList>
    </citation>
    <scope>NUCLEOTIDE SEQUENCE [LARGE SCALE GENOMIC DNA]</scope>
    <source>
        <strain evidence="6">CGMCC 4.7106</strain>
    </source>
</reference>
<comment type="similarity">
    <text evidence="1">Belongs to the glycosyltransferase 2 family.</text>
</comment>
<evidence type="ECO:0000256" key="3">
    <source>
        <dbReference type="ARBA" id="ARBA00022679"/>
    </source>
</evidence>
<dbReference type="GO" id="GO:0016757">
    <property type="term" value="F:glycosyltransferase activity"/>
    <property type="evidence" value="ECO:0007669"/>
    <property type="project" value="UniProtKB-KW"/>
</dbReference>
<name>A0ABW5D840_9BACT</name>
<keyword evidence="3 5" id="KW-0808">Transferase</keyword>